<proteinExistence type="predicted"/>
<dbReference type="SUPFAM" id="SSF55144">
    <property type="entry name" value="LigT-like"/>
    <property type="match status" value="1"/>
</dbReference>
<organism evidence="1 2">
    <name type="scientific">Bacillus cereus</name>
    <dbReference type="NCBI Taxonomy" id="1396"/>
    <lineage>
        <taxon>Bacteria</taxon>
        <taxon>Bacillati</taxon>
        <taxon>Bacillota</taxon>
        <taxon>Bacilli</taxon>
        <taxon>Bacillales</taxon>
        <taxon>Bacillaceae</taxon>
        <taxon>Bacillus</taxon>
        <taxon>Bacillus cereus group</taxon>
    </lineage>
</organism>
<evidence type="ECO:0000313" key="2">
    <source>
        <dbReference type="Proteomes" id="UP000242656"/>
    </source>
</evidence>
<name>A0A2B0MIH3_BACCE</name>
<evidence type="ECO:0000313" key="1">
    <source>
        <dbReference type="EMBL" id="PFK43947.1"/>
    </source>
</evidence>
<dbReference type="PANTHER" id="PTHR36039">
    <property type="match status" value="1"/>
</dbReference>
<dbReference type="Proteomes" id="UP000242656">
    <property type="component" value="Unassembled WGS sequence"/>
</dbReference>
<dbReference type="PANTHER" id="PTHR36039:SF2">
    <property type="entry name" value="RNA LIGASE_CYCLIC NUCLEOTIDE PHOSPHODIESTERASE FAMILY PROTEIN"/>
    <property type="match status" value="1"/>
</dbReference>
<dbReference type="InterPro" id="IPR009097">
    <property type="entry name" value="Cyclic_Pdiesterase"/>
</dbReference>
<dbReference type="Pfam" id="PF13563">
    <property type="entry name" value="2_5_RNA_ligase2"/>
    <property type="match status" value="1"/>
</dbReference>
<comment type="caution">
    <text evidence="1">The sequence shown here is derived from an EMBL/GenBank/DDBJ whole genome shotgun (WGS) entry which is preliminary data.</text>
</comment>
<reference evidence="1 2" key="1">
    <citation type="submission" date="2017-09" db="EMBL/GenBank/DDBJ databases">
        <title>Large-scale bioinformatics analysis of Bacillus genomes uncovers conserved roles of natural products in bacterial physiology.</title>
        <authorList>
            <consortium name="Agbiome Team Llc"/>
            <person name="Bleich R.M."/>
            <person name="Grubbs K.J."/>
            <person name="Santa Maria K.C."/>
            <person name="Allen S.E."/>
            <person name="Farag S."/>
            <person name="Shank E.A."/>
            <person name="Bowers A."/>
        </authorList>
    </citation>
    <scope>NUCLEOTIDE SEQUENCE [LARGE SCALE GENOMIC DNA]</scope>
    <source>
        <strain evidence="1 2">AFS083043</strain>
    </source>
</reference>
<dbReference type="RefSeq" id="WP_098490552.1">
    <property type="nucleotide sequence ID" value="NZ_NUWN01000028.1"/>
</dbReference>
<sequence length="187" mass="21690">MSKTIGVASLLTGIVKQEVLKYWELVEREYHSVGVKSFDYPNLGFQGGDCEDVKSLEKELQELILQVNSIEIQMHGFDYFTYPNNVIYLKVIPSPELQQFHKQIHNIIAKHCKTVFSYYIPETWVPHVSIAMGDLTPENLKKFQHNFSGYSPSFKQKLSNIALVEFQKSGKVELLKEWQYKENTLNL</sequence>
<dbReference type="EMBL" id="NUWN01000028">
    <property type="protein sequence ID" value="PFK43947.1"/>
    <property type="molecule type" value="Genomic_DNA"/>
</dbReference>
<accession>A0A2B0MIH3</accession>
<gene>
    <name evidence="1" type="ORF">COI93_09340</name>
</gene>
<evidence type="ECO:0008006" key="3">
    <source>
        <dbReference type="Google" id="ProtNLM"/>
    </source>
</evidence>
<protein>
    <recommendedName>
        <fullName evidence="3">2'-5' RNA ligase family protein</fullName>
    </recommendedName>
</protein>
<dbReference type="Gene3D" id="3.90.1140.10">
    <property type="entry name" value="Cyclic phosphodiesterase"/>
    <property type="match status" value="1"/>
</dbReference>
<dbReference type="AlphaFoldDB" id="A0A2B0MIH3"/>